<organism evidence="8">
    <name type="scientific">hydrothermal vent metagenome</name>
    <dbReference type="NCBI Taxonomy" id="652676"/>
    <lineage>
        <taxon>unclassified sequences</taxon>
        <taxon>metagenomes</taxon>
        <taxon>ecological metagenomes</taxon>
    </lineage>
</organism>
<dbReference type="InterPro" id="IPR003834">
    <property type="entry name" value="Cyt_c_assmbl_TM_dom"/>
</dbReference>
<feature type="transmembrane region" description="Helical" evidence="5">
    <location>
        <begin position="466"/>
        <end position="491"/>
    </location>
</feature>
<dbReference type="InterPro" id="IPR028250">
    <property type="entry name" value="DsbDN"/>
</dbReference>
<dbReference type="Pfam" id="PF13899">
    <property type="entry name" value="Thioredoxin_7"/>
    <property type="match status" value="1"/>
</dbReference>
<dbReference type="Gene3D" id="3.40.30.10">
    <property type="entry name" value="Glutaredoxin"/>
    <property type="match status" value="1"/>
</dbReference>
<feature type="transmembrane region" description="Helical" evidence="5">
    <location>
        <begin position="581"/>
        <end position="597"/>
    </location>
</feature>
<evidence type="ECO:0000256" key="2">
    <source>
        <dbReference type="ARBA" id="ARBA00022692"/>
    </source>
</evidence>
<evidence type="ECO:0000259" key="7">
    <source>
        <dbReference type="Pfam" id="PF11412"/>
    </source>
</evidence>
<protein>
    <submittedName>
        <fullName evidence="8">Cytochrome c-type biogenesis protein DsbD, protein-disulfide reductase</fullName>
        <ecNumber evidence="8">1.8.1.8</ecNumber>
    </submittedName>
</protein>
<evidence type="ECO:0000259" key="6">
    <source>
        <dbReference type="Pfam" id="PF02683"/>
    </source>
</evidence>
<reference evidence="8" key="1">
    <citation type="submission" date="2018-06" db="EMBL/GenBank/DDBJ databases">
        <authorList>
            <person name="Zhirakovskaya E."/>
        </authorList>
    </citation>
    <scope>NUCLEOTIDE SEQUENCE</scope>
</reference>
<dbReference type="SUPFAM" id="SSF52833">
    <property type="entry name" value="Thioredoxin-like"/>
    <property type="match status" value="1"/>
</dbReference>
<dbReference type="Gene3D" id="2.60.40.1250">
    <property type="entry name" value="Thiol:disulfide interchange protein DsbD, N-terminal domain"/>
    <property type="match status" value="1"/>
</dbReference>
<dbReference type="AlphaFoldDB" id="A0A3B1E0Q2"/>
<name>A0A3B1E0Q2_9ZZZZ</name>
<dbReference type="PANTHER" id="PTHR32234:SF3">
    <property type="entry name" value="SUPPRESSION OF COPPER SENSITIVITY PROTEIN"/>
    <property type="match status" value="1"/>
</dbReference>
<keyword evidence="3 5" id="KW-1133">Transmembrane helix</keyword>
<comment type="subcellular location">
    <subcellularLocation>
        <location evidence="1">Membrane</location>
        <topology evidence="1">Multi-pass membrane protein</topology>
    </subcellularLocation>
</comment>
<accession>A0A3B1E0Q2</accession>
<feature type="domain" description="Cytochrome C biogenesis protein transmembrane" evidence="6">
    <location>
        <begin position="387"/>
        <end position="594"/>
    </location>
</feature>
<evidence type="ECO:0000256" key="4">
    <source>
        <dbReference type="ARBA" id="ARBA00023136"/>
    </source>
</evidence>
<feature type="transmembrane region" description="Helical" evidence="5">
    <location>
        <begin position="503"/>
        <end position="526"/>
    </location>
</feature>
<keyword evidence="4 5" id="KW-0472">Membrane</keyword>
<dbReference type="GO" id="GO:0047134">
    <property type="term" value="F:protein-disulfide reductase [NAD(P)H] activity"/>
    <property type="evidence" value="ECO:0007669"/>
    <property type="project" value="UniProtKB-EC"/>
</dbReference>
<feature type="domain" description="Thiol:disulfide interchange protein DsbD N-terminal" evidence="7">
    <location>
        <begin position="217"/>
        <end position="337"/>
    </location>
</feature>
<dbReference type="EC" id="1.8.1.8" evidence="8"/>
<dbReference type="GO" id="GO:0045454">
    <property type="term" value="P:cell redox homeostasis"/>
    <property type="evidence" value="ECO:0007669"/>
    <property type="project" value="TreeGrafter"/>
</dbReference>
<evidence type="ECO:0000256" key="5">
    <source>
        <dbReference type="SAM" id="Phobius"/>
    </source>
</evidence>
<gene>
    <name evidence="8" type="ORF">MNBD_PLANCTO02-1420</name>
</gene>
<dbReference type="Pfam" id="PF02683">
    <property type="entry name" value="DsbD_TM"/>
    <property type="match status" value="1"/>
</dbReference>
<feature type="transmembrane region" description="Helical" evidence="5">
    <location>
        <begin position="603"/>
        <end position="625"/>
    </location>
</feature>
<evidence type="ECO:0000256" key="1">
    <source>
        <dbReference type="ARBA" id="ARBA00004141"/>
    </source>
</evidence>
<keyword evidence="8" id="KW-0560">Oxidoreductase</keyword>
<keyword evidence="2 5" id="KW-0812">Transmembrane</keyword>
<dbReference type="PANTHER" id="PTHR32234">
    <property type="entry name" value="THIOL:DISULFIDE INTERCHANGE PROTEIN DSBD"/>
    <property type="match status" value="1"/>
</dbReference>
<feature type="transmembrane region" description="Helical" evidence="5">
    <location>
        <begin position="384"/>
        <end position="410"/>
    </location>
</feature>
<dbReference type="GO" id="GO:0017004">
    <property type="term" value="P:cytochrome complex assembly"/>
    <property type="evidence" value="ECO:0007669"/>
    <property type="project" value="InterPro"/>
</dbReference>
<dbReference type="EMBL" id="UOGL01000658">
    <property type="protein sequence ID" value="VAX42468.1"/>
    <property type="molecule type" value="Genomic_DNA"/>
</dbReference>
<feature type="transmembrane region" description="Helical" evidence="5">
    <location>
        <begin position="538"/>
        <end position="561"/>
    </location>
</feature>
<evidence type="ECO:0000313" key="8">
    <source>
        <dbReference type="EMBL" id="VAX42468.1"/>
    </source>
</evidence>
<evidence type="ECO:0000256" key="3">
    <source>
        <dbReference type="ARBA" id="ARBA00022989"/>
    </source>
</evidence>
<sequence length="798" mass="88947">MKIFTHFLLTFVFLAGAVQSAQSQILSPGLFGLGDNRQKSEAPSVIIQLTPKTAQPGDEVTLSIRITLPPDGYTYSMKKGLGGSPTKIDIKTIVGLESVSEFIPDRKPVRKYEEIFKKNVEKYTEQVTWKRKYRILPNANLKTVAVKGMLRYQYCDARQCAIKNEPILLTLLDDGKVFVSQSTKKILETHPYSFKKIPTRGRKKKPDPLSLQFSLSPENAKPGEIVTLSITMQLDKDWHVYAQTQDPKNVGLPVKLNAKNLYQLEPTDGKFTPSRQPETKHIQPGNIEQKLFHNTITWKQKFKVSKDAQQGKYGLRGQIRYQVCEKVCLPPRPQKFALGVVKKGNLLSGAQSEGDNFKIKSQAGLSDEFQLLPPKGVKEVEGGVLYYLALAFIGGLFLNVMPCVLPVLAIKVLSFVKQAGESRGKILALNLSYSFGVITVFLILAGFAVSIGMGLGQQFQKPEFNIFMASFIFAMALSLLGVFEIPVLGLVNTAASGEQKEGMTGAFITGIFATLLATPCAGPFMGPILAWSAKQEPMVAFSVWTMLGIGMASPYLVFGLFPQAVKLLPKPGMWMVRFKEFSGFALMATVIYFVYILQKEFTLTVMLLLILLGISIGVWMIGNFYTQVTPLAQKNKIRATAFTITALLCFLGWYGNYRSRNGLELPWENFSTQKLQASRINKKTILIDFTASWCPNCKVNEGIALNRKKTLDFVKKHDIETFKADFSGFSPEIKAWLKRFKSETIPLTVIIPANKPNTAIVFRTIFSEKALIENLNYAVELSKTPDSKIATTKQSTRE</sequence>
<dbReference type="InterPro" id="IPR036249">
    <property type="entry name" value="Thioredoxin-like_sf"/>
</dbReference>
<feature type="transmembrane region" description="Helical" evidence="5">
    <location>
        <begin position="637"/>
        <end position="655"/>
    </location>
</feature>
<dbReference type="Pfam" id="PF11412">
    <property type="entry name" value="DsbD_N"/>
    <property type="match status" value="1"/>
</dbReference>
<feature type="transmembrane region" description="Helical" evidence="5">
    <location>
        <begin position="431"/>
        <end position="454"/>
    </location>
</feature>
<dbReference type="InterPro" id="IPR036929">
    <property type="entry name" value="DsbDN_sf"/>
</dbReference>
<dbReference type="GO" id="GO:0016020">
    <property type="term" value="C:membrane"/>
    <property type="evidence" value="ECO:0007669"/>
    <property type="project" value="UniProtKB-SubCell"/>
</dbReference>
<proteinExistence type="predicted"/>